<gene>
    <name evidence="1" type="ORF">DPMN_053398</name>
</gene>
<protein>
    <submittedName>
        <fullName evidence="1">Uncharacterized protein</fullName>
    </submittedName>
</protein>
<accession>A0A9D4CMZ7</accession>
<dbReference type="Proteomes" id="UP000828390">
    <property type="component" value="Unassembled WGS sequence"/>
</dbReference>
<comment type="caution">
    <text evidence="1">The sequence shown here is derived from an EMBL/GenBank/DDBJ whole genome shotgun (WGS) entry which is preliminary data.</text>
</comment>
<proteinExistence type="predicted"/>
<dbReference type="AlphaFoldDB" id="A0A9D4CMZ7"/>
<name>A0A9D4CMZ7_DREPO</name>
<sequence>MEQIESIYIDCGDEVVESLSFKEISSAAKKGLRSKTRSYSVHETESELTLIDLYVSSEGALAVKLTVKFNNDFTYNVCVHRKEIRRSHSFWECAPEVFHTSKMPRISWKDLISSLFAVEIQRQNFSS</sequence>
<reference evidence="1" key="1">
    <citation type="journal article" date="2019" name="bioRxiv">
        <title>The Genome of the Zebra Mussel, Dreissena polymorpha: A Resource for Invasive Species Research.</title>
        <authorList>
            <person name="McCartney M.A."/>
            <person name="Auch B."/>
            <person name="Kono T."/>
            <person name="Mallez S."/>
            <person name="Zhang Y."/>
            <person name="Obille A."/>
            <person name="Becker A."/>
            <person name="Abrahante J.E."/>
            <person name="Garbe J."/>
            <person name="Badalamenti J.P."/>
            <person name="Herman A."/>
            <person name="Mangelson H."/>
            <person name="Liachko I."/>
            <person name="Sullivan S."/>
            <person name="Sone E.D."/>
            <person name="Koren S."/>
            <person name="Silverstein K.A.T."/>
            <person name="Beckman K.B."/>
            <person name="Gohl D.M."/>
        </authorList>
    </citation>
    <scope>NUCLEOTIDE SEQUENCE</scope>
    <source>
        <strain evidence="1">Duluth1</strain>
        <tissue evidence="1">Whole animal</tissue>
    </source>
</reference>
<reference evidence="1" key="2">
    <citation type="submission" date="2020-11" db="EMBL/GenBank/DDBJ databases">
        <authorList>
            <person name="McCartney M.A."/>
            <person name="Auch B."/>
            <person name="Kono T."/>
            <person name="Mallez S."/>
            <person name="Becker A."/>
            <person name="Gohl D.M."/>
            <person name="Silverstein K.A.T."/>
            <person name="Koren S."/>
            <person name="Bechman K.B."/>
            <person name="Herman A."/>
            <person name="Abrahante J.E."/>
            <person name="Garbe J."/>
        </authorList>
    </citation>
    <scope>NUCLEOTIDE SEQUENCE</scope>
    <source>
        <strain evidence="1">Duluth1</strain>
        <tissue evidence="1">Whole animal</tissue>
    </source>
</reference>
<keyword evidence="2" id="KW-1185">Reference proteome</keyword>
<dbReference type="EMBL" id="JAIWYP010000012">
    <property type="protein sequence ID" value="KAH3727462.1"/>
    <property type="molecule type" value="Genomic_DNA"/>
</dbReference>
<organism evidence="1 2">
    <name type="scientific">Dreissena polymorpha</name>
    <name type="common">Zebra mussel</name>
    <name type="synonym">Mytilus polymorpha</name>
    <dbReference type="NCBI Taxonomy" id="45954"/>
    <lineage>
        <taxon>Eukaryota</taxon>
        <taxon>Metazoa</taxon>
        <taxon>Spiralia</taxon>
        <taxon>Lophotrochozoa</taxon>
        <taxon>Mollusca</taxon>
        <taxon>Bivalvia</taxon>
        <taxon>Autobranchia</taxon>
        <taxon>Heteroconchia</taxon>
        <taxon>Euheterodonta</taxon>
        <taxon>Imparidentia</taxon>
        <taxon>Neoheterodontei</taxon>
        <taxon>Myida</taxon>
        <taxon>Dreissenoidea</taxon>
        <taxon>Dreissenidae</taxon>
        <taxon>Dreissena</taxon>
    </lineage>
</organism>
<evidence type="ECO:0000313" key="1">
    <source>
        <dbReference type="EMBL" id="KAH3727462.1"/>
    </source>
</evidence>
<evidence type="ECO:0000313" key="2">
    <source>
        <dbReference type="Proteomes" id="UP000828390"/>
    </source>
</evidence>